<proteinExistence type="inferred from homology"/>
<comment type="caution">
    <text evidence="7">The sequence shown here is derived from an EMBL/GenBank/DDBJ whole genome shotgun (WGS) entry which is preliminary data.</text>
</comment>
<dbReference type="PANTHER" id="PTHR30474:SF1">
    <property type="entry name" value="PEPTIDOGLYCAN GLYCOSYLTRANSFERASE MRDB"/>
    <property type="match status" value="1"/>
</dbReference>
<evidence type="ECO:0000313" key="8">
    <source>
        <dbReference type="Proteomes" id="UP000219327"/>
    </source>
</evidence>
<feature type="transmembrane region" description="Helical" evidence="6">
    <location>
        <begin position="170"/>
        <end position="186"/>
    </location>
</feature>
<dbReference type="AlphaFoldDB" id="A0A2A5WSA5"/>
<evidence type="ECO:0000256" key="2">
    <source>
        <dbReference type="ARBA" id="ARBA00022692"/>
    </source>
</evidence>
<feature type="transmembrane region" description="Helical" evidence="6">
    <location>
        <begin position="27"/>
        <end position="47"/>
    </location>
</feature>
<sequence length="375" mass="40874">MTDYVRQLPPHQFGQRRRLSDLVHIDLLLLVLVSVIACYGLVILTSAVEQDMTTVRAQVIRLIVAFGVMIVMAQIPPRLYLRLASSLYLVGVILLLLVFLFGAESKGATRWLRVGPVGFQPSELMKLALPMALAWYLHDRRLPPRPRHVGVAALIIAVPVLLIYPQPDLGTAILVAASGVLVLFVAGISWRYIFSLLGLLIVSAPGLWLLITDYQRGRILTLFDPERDPLGSGWNIIQSMTAIGSGGLLGKGLFDGTQSQLDFLPESRTDFIIAVLAEEMGLVGVVVLLILYMCLIGRGVMIAIAAQDTFGRLLAASITFTFFVYVFVNIGMVSALLPVVGVPLPLVSYGGTSMLTLCAGFGILMSIHSHRRITL</sequence>
<keyword evidence="6" id="KW-0997">Cell inner membrane</keyword>
<dbReference type="GO" id="GO:0051301">
    <property type="term" value="P:cell division"/>
    <property type="evidence" value="ECO:0007669"/>
    <property type="project" value="InterPro"/>
</dbReference>
<comment type="subcellular location">
    <subcellularLocation>
        <location evidence="6">Cell inner membrane</location>
        <topology evidence="6">Multi-pass membrane protein</topology>
    </subcellularLocation>
    <subcellularLocation>
        <location evidence="1">Membrane</location>
        <topology evidence="1">Multi-pass membrane protein</topology>
    </subcellularLocation>
</comment>
<keyword evidence="6" id="KW-0961">Cell wall biogenesis/degradation</keyword>
<feature type="transmembrane region" description="Helical" evidence="6">
    <location>
        <begin position="313"/>
        <end position="340"/>
    </location>
</feature>
<dbReference type="Proteomes" id="UP000219327">
    <property type="component" value="Unassembled WGS sequence"/>
</dbReference>
<keyword evidence="6" id="KW-0808">Transferase</keyword>
<keyword evidence="6" id="KW-1003">Cell membrane</keyword>
<feature type="transmembrane region" description="Helical" evidence="6">
    <location>
        <begin position="346"/>
        <end position="367"/>
    </location>
</feature>
<dbReference type="EMBL" id="NTKD01000024">
    <property type="protein sequence ID" value="PDH39430.1"/>
    <property type="molecule type" value="Genomic_DNA"/>
</dbReference>
<dbReference type="EC" id="2.4.99.28" evidence="6"/>
<keyword evidence="2 6" id="KW-0812">Transmembrane</keyword>
<dbReference type="InterPro" id="IPR011923">
    <property type="entry name" value="RodA/MrdB"/>
</dbReference>
<dbReference type="NCBIfam" id="TIGR02210">
    <property type="entry name" value="rodA_shape"/>
    <property type="match status" value="1"/>
</dbReference>
<evidence type="ECO:0000313" key="7">
    <source>
        <dbReference type="EMBL" id="PDH39430.1"/>
    </source>
</evidence>
<evidence type="ECO:0000256" key="6">
    <source>
        <dbReference type="HAMAP-Rule" id="MF_02079"/>
    </source>
</evidence>
<keyword evidence="6" id="KW-0328">Glycosyltransferase</keyword>
<dbReference type="HAMAP" id="MF_02079">
    <property type="entry name" value="PGT_RodA"/>
    <property type="match status" value="1"/>
</dbReference>
<dbReference type="GO" id="GO:0009252">
    <property type="term" value="P:peptidoglycan biosynthetic process"/>
    <property type="evidence" value="ECO:0007669"/>
    <property type="project" value="UniProtKB-UniRule"/>
</dbReference>
<evidence type="ECO:0000256" key="3">
    <source>
        <dbReference type="ARBA" id="ARBA00022960"/>
    </source>
</evidence>
<feature type="transmembrane region" description="Helical" evidence="6">
    <location>
        <begin position="59"/>
        <end position="77"/>
    </location>
</feature>
<accession>A0A2A5WSA5</accession>
<keyword evidence="3 6" id="KW-0133">Cell shape</keyword>
<dbReference type="UniPathway" id="UPA00219"/>
<comment type="catalytic activity">
    <reaction evidence="6">
        <text>[GlcNAc-(1-&gt;4)-Mur2Ac(oyl-L-Ala-gamma-D-Glu-L-Lys-D-Ala-D-Ala)](n)-di-trans,octa-cis-undecaprenyl diphosphate + beta-D-GlcNAc-(1-&gt;4)-Mur2Ac(oyl-L-Ala-gamma-D-Glu-L-Lys-D-Ala-D-Ala)-di-trans,octa-cis-undecaprenyl diphosphate = [GlcNAc-(1-&gt;4)-Mur2Ac(oyl-L-Ala-gamma-D-Glu-L-Lys-D-Ala-D-Ala)](n+1)-di-trans,octa-cis-undecaprenyl diphosphate + di-trans,octa-cis-undecaprenyl diphosphate + H(+)</text>
        <dbReference type="Rhea" id="RHEA:23708"/>
        <dbReference type="Rhea" id="RHEA-COMP:9602"/>
        <dbReference type="Rhea" id="RHEA-COMP:9603"/>
        <dbReference type="ChEBI" id="CHEBI:15378"/>
        <dbReference type="ChEBI" id="CHEBI:58405"/>
        <dbReference type="ChEBI" id="CHEBI:60033"/>
        <dbReference type="ChEBI" id="CHEBI:78435"/>
        <dbReference type="EC" id="2.4.99.28"/>
    </reaction>
</comment>
<dbReference type="GO" id="GO:0032153">
    <property type="term" value="C:cell division site"/>
    <property type="evidence" value="ECO:0007669"/>
    <property type="project" value="TreeGrafter"/>
</dbReference>
<keyword evidence="5 6" id="KW-0472">Membrane</keyword>
<reference evidence="7 8" key="1">
    <citation type="submission" date="2017-08" db="EMBL/GenBank/DDBJ databases">
        <title>Fine stratification of microbial communities through a metagenomic profile of the photic zone.</title>
        <authorList>
            <person name="Haro-Moreno J.M."/>
            <person name="Lopez-Perez M."/>
            <person name="De La Torre J."/>
            <person name="Picazo A."/>
            <person name="Camacho A."/>
            <person name="Rodriguez-Valera F."/>
        </authorList>
    </citation>
    <scope>NUCLEOTIDE SEQUENCE [LARGE SCALE GENOMIC DNA]</scope>
    <source>
        <strain evidence="7">MED-G24</strain>
    </source>
</reference>
<gene>
    <name evidence="6" type="primary">mrdB</name>
    <name evidence="6" type="synonym">rodA</name>
    <name evidence="7" type="ORF">CNE99_05555</name>
</gene>
<dbReference type="InterPro" id="IPR001182">
    <property type="entry name" value="FtsW/RodA"/>
</dbReference>
<dbReference type="GO" id="GO:0071555">
    <property type="term" value="P:cell wall organization"/>
    <property type="evidence" value="ECO:0007669"/>
    <property type="project" value="UniProtKB-KW"/>
</dbReference>
<dbReference type="PANTHER" id="PTHR30474">
    <property type="entry name" value="CELL CYCLE PROTEIN"/>
    <property type="match status" value="1"/>
</dbReference>
<keyword evidence="6" id="KW-0573">Peptidoglycan synthesis</keyword>
<feature type="transmembrane region" description="Helical" evidence="6">
    <location>
        <begin position="193"/>
        <end position="211"/>
    </location>
</feature>
<evidence type="ECO:0000256" key="4">
    <source>
        <dbReference type="ARBA" id="ARBA00022989"/>
    </source>
</evidence>
<dbReference type="GO" id="GO:0005886">
    <property type="term" value="C:plasma membrane"/>
    <property type="evidence" value="ECO:0007669"/>
    <property type="project" value="UniProtKB-SubCell"/>
</dbReference>
<evidence type="ECO:0000256" key="1">
    <source>
        <dbReference type="ARBA" id="ARBA00004141"/>
    </source>
</evidence>
<comment type="function">
    <text evidence="6">Peptidoglycan polymerase that is essential for cell wall elongation.</text>
</comment>
<feature type="transmembrane region" description="Helical" evidence="6">
    <location>
        <begin position="271"/>
        <end position="292"/>
    </location>
</feature>
<dbReference type="GO" id="GO:0008360">
    <property type="term" value="P:regulation of cell shape"/>
    <property type="evidence" value="ECO:0007669"/>
    <property type="project" value="UniProtKB-KW"/>
</dbReference>
<protein>
    <recommendedName>
        <fullName evidence="6">Peptidoglycan glycosyltransferase MrdB</fullName>
        <shortName evidence="6">PGT</shortName>
        <ecNumber evidence="6">2.4.99.28</ecNumber>
    </recommendedName>
    <alternativeName>
        <fullName evidence="6">Cell elongation protein RodA</fullName>
    </alternativeName>
    <alternativeName>
        <fullName evidence="6">Cell wall polymerase</fullName>
    </alternativeName>
    <alternativeName>
        <fullName evidence="6">Peptidoglycan polymerase</fullName>
        <shortName evidence="6">PG polymerase</shortName>
    </alternativeName>
</protein>
<comment type="pathway">
    <text evidence="6">Cell wall biogenesis; peptidoglycan biosynthesis.</text>
</comment>
<feature type="transmembrane region" description="Helical" evidence="6">
    <location>
        <begin position="83"/>
        <end position="103"/>
    </location>
</feature>
<organism evidence="7 8">
    <name type="scientific">OM182 bacterium MED-G24</name>
    <dbReference type="NCBI Taxonomy" id="1986255"/>
    <lineage>
        <taxon>Bacteria</taxon>
        <taxon>Pseudomonadati</taxon>
        <taxon>Pseudomonadota</taxon>
        <taxon>Gammaproteobacteria</taxon>
        <taxon>OMG group</taxon>
        <taxon>OM182 clade</taxon>
    </lineage>
</organism>
<dbReference type="GO" id="GO:0015648">
    <property type="term" value="F:lipid-linked peptidoglycan transporter activity"/>
    <property type="evidence" value="ECO:0007669"/>
    <property type="project" value="TreeGrafter"/>
</dbReference>
<name>A0A2A5WSA5_9GAMM</name>
<dbReference type="GO" id="GO:0008955">
    <property type="term" value="F:peptidoglycan glycosyltransferase activity"/>
    <property type="evidence" value="ECO:0007669"/>
    <property type="project" value="UniProtKB-UniRule"/>
</dbReference>
<evidence type="ECO:0000256" key="5">
    <source>
        <dbReference type="ARBA" id="ARBA00023136"/>
    </source>
</evidence>
<keyword evidence="4 6" id="KW-1133">Transmembrane helix</keyword>
<dbReference type="Pfam" id="PF01098">
    <property type="entry name" value="FTSW_RODA_SPOVE"/>
    <property type="match status" value="1"/>
</dbReference>
<feature type="transmembrane region" description="Helical" evidence="6">
    <location>
        <begin position="148"/>
        <end position="164"/>
    </location>
</feature>
<comment type="similarity">
    <text evidence="6">Belongs to the SEDS family. MrdB/RodA subfamily.</text>
</comment>